<evidence type="ECO:0000256" key="7">
    <source>
        <dbReference type="ARBA" id="ARBA00023136"/>
    </source>
</evidence>
<dbReference type="AlphaFoldDB" id="A0A9W5S376"/>
<evidence type="ECO:0000256" key="6">
    <source>
        <dbReference type="ARBA" id="ARBA00022989"/>
    </source>
</evidence>
<feature type="transmembrane region" description="Helical" evidence="8">
    <location>
        <begin position="12"/>
        <end position="33"/>
    </location>
</feature>
<feature type="transmembrane region" description="Helical" evidence="8">
    <location>
        <begin position="133"/>
        <end position="159"/>
    </location>
</feature>
<evidence type="ECO:0000256" key="5">
    <source>
        <dbReference type="ARBA" id="ARBA00022801"/>
    </source>
</evidence>
<evidence type="ECO:0000313" key="10">
    <source>
        <dbReference type="Proteomes" id="UP000053750"/>
    </source>
</evidence>
<organism evidence="9 10">
    <name type="scientific">Paenibacillus darwinianus</name>
    <dbReference type="NCBI Taxonomy" id="1380763"/>
    <lineage>
        <taxon>Bacteria</taxon>
        <taxon>Bacillati</taxon>
        <taxon>Bacillota</taxon>
        <taxon>Bacilli</taxon>
        <taxon>Bacillales</taxon>
        <taxon>Paenibacillaceae</taxon>
        <taxon>Paenibacillus</taxon>
    </lineage>
</organism>
<evidence type="ECO:0000256" key="2">
    <source>
        <dbReference type="ARBA" id="ARBA00022654"/>
    </source>
</evidence>
<comment type="caution">
    <text evidence="9">The sequence shown here is derived from an EMBL/GenBank/DDBJ whole genome shotgun (WGS) entry which is preliminary data.</text>
</comment>
<dbReference type="GO" id="GO:0008233">
    <property type="term" value="F:peptidase activity"/>
    <property type="evidence" value="ECO:0007669"/>
    <property type="project" value="UniProtKB-KW"/>
</dbReference>
<dbReference type="GO" id="GO:0009372">
    <property type="term" value="P:quorum sensing"/>
    <property type="evidence" value="ECO:0007669"/>
    <property type="project" value="UniProtKB-KW"/>
</dbReference>
<keyword evidence="4 8" id="KW-0812">Transmembrane</keyword>
<keyword evidence="7 8" id="KW-0472">Membrane</keyword>
<keyword evidence="1" id="KW-1003">Cell membrane</keyword>
<gene>
    <name evidence="9" type="ORF">BG53_00015</name>
</gene>
<dbReference type="InterPro" id="IPR006741">
    <property type="entry name" value="AgrB"/>
</dbReference>
<evidence type="ECO:0000256" key="1">
    <source>
        <dbReference type="ARBA" id="ARBA00022475"/>
    </source>
</evidence>
<evidence type="ECO:0000256" key="8">
    <source>
        <dbReference type="SAM" id="Phobius"/>
    </source>
</evidence>
<dbReference type="GO" id="GO:0016020">
    <property type="term" value="C:membrane"/>
    <property type="evidence" value="ECO:0007669"/>
    <property type="project" value="InterPro"/>
</dbReference>
<feature type="transmembrane region" description="Helical" evidence="8">
    <location>
        <begin position="78"/>
        <end position="95"/>
    </location>
</feature>
<keyword evidence="5" id="KW-0378">Hydrolase</keyword>
<feature type="transmembrane region" description="Helical" evidence="8">
    <location>
        <begin position="39"/>
        <end position="66"/>
    </location>
</feature>
<evidence type="ECO:0000256" key="3">
    <source>
        <dbReference type="ARBA" id="ARBA00022670"/>
    </source>
</evidence>
<keyword evidence="10" id="KW-1185">Reference proteome</keyword>
<dbReference type="EMBL" id="JFHU01000001">
    <property type="protein sequence ID" value="EXX92625.1"/>
    <property type="molecule type" value="Genomic_DNA"/>
</dbReference>
<dbReference type="Proteomes" id="UP000053750">
    <property type="component" value="Unassembled WGS sequence"/>
</dbReference>
<feature type="transmembrane region" description="Helical" evidence="8">
    <location>
        <begin position="101"/>
        <end position="121"/>
    </location>
</feature>
<name>A0A9W5S376_9BACL</name>
<keyword evidence="3" id="KW-0645">Protease</keyword>
<dbReference type="SMART" id="SM00793">
    <property type="entry name" value="AgrB"/>
    <property type="match status" value="1"/>
</dbReference>
<reference evidence="9 10" key="1">
    <citation type="submission" date="2014-02" db="EMBL/GenBank/DDBJ databases">
        <title>Genome sequence of Paenibacillus darwinianus reveals adaptive mechanisms for survival in Antarctic soils.</title>
        <authorList>
            <person name="Dsouza M."/>
            <person name="Taylor M.W."/>
            <person name="Turner S.J."/>
            <person name="Aislabie J."/>
        </authorList>
    </citation>
    <scope>NUCLEOTIDE SEQUENCE [LARGE SCALE GENOMIC DNA]</scope>
    <source>
        <strain evidence="9 10">CE1</strain>
    </source>
</reference>
<keyword evidence="2" id="KW-0673">Quorum sensing</keyword>
<keyword evidence="6 8" id="KW-1133">Transmembrane helix</keyword>
<sequence>MLHRIAVSMRDRMIANGVMAPSVEIILYALNIVGNTVSIFSISALVGLITGELVRTLLLMMVFALIRILSGGYHLKSGMWCIVVSSALMSVLPHLRLTNTWTYVFTGIALLAILIFAPANYDKYARLSERYYPFLKLISAAIVAANLFIVSDVAAIAFITQALLLPFKEGGEEE</sequence>
<evidence type="ECO:0000313" key="9">
    <source>
        <dbReference type="EMBL" id="EXX92625.1"/>
    </source>
</evidence>
<evidence type="ECO:0008006" key="11">
    <source>
        <dbReference type="Google" id="ProtNLM"/>
    </source>
</evidence>
<dbReference type="Pfam" id="PF04647">
    <property type="entry name" value="AgrB"/>
    <property type="match status" value="1"/>
</dbReference>
<dbReference type="OrthoDB" id="2666767at2"/>
<proteinExistence type="predicted"/>
<protein>
    <recommendedName>
        <fullName evidence="11">Accessory gene regulator AgrB</fullName>
    </recommendedName>
</protein>
<dbReference type="GO" id="GO:0006508">
    <property type="term" value="P:proteolysis"/>
    <property type="evidence" value="ECO:0007669"/>
    <property type="project" value="UniProtKB-KW"/>
</dbReference>
<accession>A0A9W5S376</accession>
<evidence type="ECO:0000256" key="4">
    <source>
        <dbReference type="ARBA" id="ARBA00022692"/>
    </source>
</evidence>